<keyword evidence="2" id="KW-0238">DNA-binding</keyword>
<dbReference type="Pfam" id="PF09339">
    <property type="entry name" value="HTH_IclR"/>
    <property type="match status" value="1"/>
</dbReference>
<dbReference type="GO" id="GO:0045892">
    <property type="term" value="P:negative regulation of DNA-templated transcription"/>
    <property type="evidence" value="ECO:0007669"/>
    <property type="project" value="TreeGrafter"/>
</dbReference>
<dbReference type="SUPFAM" id="SSF46785">
    <property type="entry name" value="Winged helix' DNA-binding domain"/>
    <property type="match status" value="1"/>
</dbReference>
<evidence type="ECO:0000256" key="2">
    <source>
        <dbReference type="ARBA" id="ARBA00023125"/>
    </source>
</evidence>
<dbReference type="SMART" id="SM00346">
    <property type="entry name" value="HTH_ICLR"/>
    <property type="match status" value="1"/>
</dbReference>
<dbReference type="HOGENOM" id="CLU_062618_0_1_5"/>
<dbReference type="InterPro" id="IPR014757">
    <property type="entry name" value="Tscrpt_reg_IclR_C"/>
</dbReference>
<dbReference type="Pfam" id="PF01614">
    <property type="entry name" value="IclR_C"/>
    <property type="match status" value="1"/>
</dbReference>
<accession>Q2IXT8</accession>
<feature type="domain" description="HTH iclR-type" evidence="4">
    <location>
        <begin position="44"/>
        <end position="104"/>
    </location>
</feature>
<dbReference type="KEGG" id="rpb:RPB_2267"/>
<sequence length="288" mass="31672">MNNPSDALVFAQRTRLGSPTRCLQCPQMPKLKRDESELPDTEHIESLARGLRLIEVFGAERRPMTLSDVAKACGLPRATARRILLTLQKSGFVTSDERLFELTPRVLRLASAYLASNQISTLLQPAMDLVSDKAKEVCSLAIWDGDDAVFVARSSPARVFSAGIDLGYRLPLFCTSVGRVLLGRLGNDDLAATIDRMTLTKQTDTTLIDKPTLVATIIADRTKGYSLVDCEAEPAFRSIAVPVRRYDGMIVAAANIGAHVDRITTGEMIDRFLPPLKRMAEDVRPLVM</sequence>
<dbReference type="GO" id="GO:0003700">
    <property type="term" value="F:DNA-binding transcription factor activity"/>
    <property type="evidence" value="ECO:0007669"/>
    <property type="project" value="TreeGrafter"/>
</dbReference>
<name>Q2IXT8_RHOP2</name>
<dbReference type="PROSITE" id="PS51078">
    <property type="entry name" value="ICLR_ED"/>
    <property type="match status" value="1"/>
</dbReference>
<dbReference type="Gene3D" id="3.30.450.40">
    <property type="match status" value="1"/>
</dbReference>
<dbReference type="PROSITE" id="PS51077">
    <property type="entry name" value="HTH_ICLR"/>
    <property type="match status" value="1"/>
</dbReference>
<evidence type="ECO:0000313" key="7">
    <source>
        <dbReference type="Proteomes" id="UP000008809"/>
    </source>
</evidence>
<evidence type="ECO:0000259" key="4">
    <source>
        <dbReference type="PROSITE" id="PS51077"/>
    </source>
</evidence>
<dbReference type="InterPro" id="IPR012794">
    <property type="entry name" value="PcaR_PcaU"/>
</dbReference>
<evidence type="ECO:0000256" key="3">
    <source>
        <dbReference type="ARBA" id="ARBA00023163"/>
    </source>
</evidence>
<dbReference type="FunFam" id="1.10.10.10:FF:000056">
    <property type="entry name" value="IclR family transcriptional regulator"/>
    <property type="match status" value="1"/>
</dbReference>
<dbReference type="GO" id="GO:0046278">
    <property type="term" value="P:3,4-dihydroxybenzoate metabolic process"/>
    <property type="evidence" value="ECO:0007669"/>
    <property type="project" value="InterPro"/>
</dbReference>
<dbReference type="InterPro" id="IPR036388">
    <property type="entry name" value="WH-like_DNA-bd_sf"/>
</dbReference>
<dbReference type="EMBL" id="CP000250">
    <property type="protein sequence ID" value="ABD06972.1"/>
    <property type="molecule type" value="Genomic_DNA"/>
</dbReference>
<dbReference type="NCBIfam" id="TIGR02431">
    <property type="entry name" value="pcaR_pcaU"/>
    <property type="match status" value="1"/>
</dbReference>
<keyword evidence="7" id="KW-1185">Reference proteome</keyword>
<dbReference type="InterPro" id="IPR005471">
    <property type="entry name" value="Tscrpt_reg_IclR_N"/>
</dbReference>
<dbReference type="AlphaFoldDB" id="Q2IXT8"/>
<keyword evidence="3" id="KW-0804">Transcription</keyword>
<dbReference type="PANTHER" id="PTHR30136">
    <property type="entry name" value="HELIX-TURN-HELIX TRANSCRIPTIONAL REGULATOR, ICLR FAMILY"/>
    <property type="match status" value="1"/>
</dbReference>
<reference evidence="6 7" key="1">
    <citation type="submission" date="2006-01" db="EMBL/GenBank/DDBJ databases">
        <title>Complete sequence of Rhodopseudomonas palustris HaA2.</title>
        <authorList>
            <consortium name="US DOE Joint Genome Institute"/>
            <person name="Copeland A."/>
            <person name="Lucas S."/>
            <person name="Lapidus A."/>
            <person name="Barry K."/>
            <person name="Detter J.C."/>
            <person name="Glavina T."/>
            <person name="Hammon N."/>
            <person name="Israni S."/>
            <person name="Pitluck S."/>
            <person name="Chain P."/>
            <person name="Malfatti S."/>
            <person name="Shin M."/>
            <person name="Vergez L."/>
            <person name="Schmutz J."/>
            <person name="Larimer F."/>
            <person name="Land M."/>
            <person name="Hauser L."/>
            <person name="Pelletier D.A."/>
            <person name="Kyrpides N."/>
            <person name="Anderson I."/>
            <person name="Oda Y."/>
            <person name="Harwood C.S."/>
            <person name="Richardson P."/>
        </authorList>
    </citation>
    <scope>NUCLEOTIDE SEQUENCE [LARGE SCALE GENOMIC DNA]</scope>
    <source>
        <strain evidence="6 7">HaA2</strain>
    </source>
</reference>
<dbReference type="Gene3D" id="1.10.10.10">
    <property type="entry name" value="Winged helix-like DNA-binding domain superfamily/Winged helix DNA-binding domain"/>
    <property type="match status" value="1"/>
</dbReference>
<dbReference type="PANTHER" id="PTHR30136:SF34">
    <property type="entry name" value="TRANSCRIPTIONAL REGULATOR"/>
    <property type="match status" value="1"/>
</dbReference>
<evidence type="ECO:0000259" key="5">
    <source>
        <dbReference type="PROSITE" id="PS51078"/>
    </source>
</evidence>
<feature type="domain" description="IclR-ED" evidence="5">
    <location>
        <begin position="105"/>
        <end position="288"/>
    </location>
</feature>
<dbReference type="GO" id="GO:0045893">
    <property type="term" value="P:positive regulation of DNA-templated transcription"/>
    <property type="evidence" value="ECO:0007669"/>
    <property type="project" value="InterPro"/>
</dbReference>
<dbReference type="Proteomes" id="UP000008809">
    <property type="component" value="Chromosome"/>
</dbReference>
<gene>
    <name evidence="6" type="ordered locus">RPB_2267</name>
</gene>
<evidence type="ECO:0000313" key="6">
    <source>
        <dbReference type="EMBL" id="ABD06972.1"/>
    </source>
</evidence>
<protein>
    <submittedName>
        <fullName evidence="6">Transcriptional regulator, IclR family</fullName>
    </submittedName>
</protein>
<dbReference type="InterPro" id="IPR036390">
    <property type="entry name" value="WH_DNA-bd_sf"/>
</dbReference>
<dbReference type="InterPro" id="IPR050707">
    <property type="entry name" value="HTH_MetabolicPath_Reg"/>
</dbReference>
<dbReference type="eggNOG" id="COG1414">
    <property type="taxonomic scope" value="Bacteria"/>
</dbReference>
<evidence type="ECO:0000256" key="1">
    <source>
        <dbReference type="ARBA" id="ARBA00023015"/>
    </source>
</evidence>
<keyword evidence="1" id="KW-0805">Transcription regulation</keyword>
<dbReference type="SUPFAM" id="SSF55781">
    <property type="entry name" value="GAF domain-like"/>
    <property type="match status" value="1"/>
</dbReference>
<organism evidence="6 7">
    <name type="scientific">Rhodopseudomonas palustris (strain HaA2)</name>
    <dbReference type="NCBI Taxonomy" id="316058"/>
    <lineage>
        <taxon>Bacteria</taxon>
        <taxon>Pseudomonadati</taxon>
        <taxon>Pseudomonadota</taxon>
        <taxon>Alphaproteobacteria</taxon>
        <taxon>Hyphomicrobiales</taxon>
        <taxon>Nitrobacteraceae</taxon>
        <taxon>Rhodopseudomonas</taxon>
    </lineage>
</organism>
<dbReference type="InterPro" id="IPR029016">
    <property type="entry name" value="GAF-like_dom_sf"/>
</dbReference>
<dbReference type="GO" id="GO:0003677">
    <property type="term" value="F:DNA binding"/>
    <property type="evidence" value="ECO:0007669"/>
    <property type="project" value="UniProtKB-KW"/>
</dbReference>
<dbReference type="STRING" id="316058.RPB_2267"/>
<proteinExistence type="predicted"/>